<feature type="region of interest" description="Disordered" evidence="5">
    <location>
        <begin position="1"/>
        <end position="29"/>
    </location>
</feature>
<evidence type="ECO:0000256" key="2">
    <source>
        <dbReference type="ARBA" id="ARBA00022723"/>
    </source>
</evidence>
<organism evidence="7 8">
    <name type="scientific">Cladonia borealis</name>
    <dbReference type="NCBI Taxonomy" id="184061"/>
    <lineage>
        <taxon>Eukaryota</taxon>
        <taxon>Fungi</taxon>
        <taxon>Dikarya</taxon>
        <taxon>Ascomycota</taxon>
        <taxon>Pezizomycotina</taxon>
        <taxon>Lecanoromycetes</taxon>
        <taxon>OSLEUM clade</taxon>
        <taxon>Lecanoromycetidae</taxon>
        <taxon>Lecanorales</taxon>
        <taxon>Lecanorineae</taxon>
        <taxon>Cladoniaceae</taxon>
        <taxon>Cladonia</taxon>
    </lineage>
</organism>
<accession>A0AA39UZ27</accession>
<keyword evidence="3" id="KW-0539">Nucleus</keyword>
<dbReference type="SMART" id="SM00906">
    <property type="entry name" value="Fungal_trans"/>
    <property type="match status" value="1"/>
</dbReference>
<dbReference type="CDD" id="cd12148">
    <property type="entry name" value="fungal_TF_MHR"/>
    <property type="match status" value="1"/>
</dbReference>
<dbReference type="CDD" id="cd00067">
    <property type="entry name" value="GAL4"/>
    <property type="match status" value="1"/>
</dbReference>
<dbReference type="Pfam" id="PF04082">
    <property type="entry name" value="Fungal_trans"/>
    <property type="match status" value="1"/>
</dbReference>
<reference evidence="7" key="1">
    <citation type="submission" date="2023-03" db="EMBL/GenBank/DDBJ databases">
        <title>Complete genome of Cladonia borealis.</title>
        <authorList>
            <person name="Park H."/>
        </authorList>
    </citation>
    <scope>NUCLEOTIDE SEQUENCE</scope>
    <source>
        <strain evidence="7">ANT050790</strain>
    </source>
</reference>
<dbReference type="AlphaFoldDB" id="A0AA39UZ27"/>
<dbReference type="GO" id="GO:0008270">
    <property type="term" value="F:zinc ion binding"/>
    <property type="evidence" value="ECO:0007669"/>
    <property type="project" value="InterPro"/>
</dbReference>
<protein>
    <recommendedName>
        <fullName evidence="6">Zn(2)-C6 fungal-type domain-containing protein</fullName>
    </recommendedName>
</protein>
<evidence type="ECO:0000256" key="1">
    <source>
        <dbReference type="ARBA" id="ARBA00004123"/>
    </source>
</evidence>
<dbReference type="GO" id="GO:0006351">
    <property type="term" value="P:DNA-templated transcription"/>
    <property type="evidence" value="ECO:0007669"/>
    <property type="project" value="InterPro"/>
</dbReference>
<gene>
    <name evidence="7" type="ORF">JMJ35_007867</name>
</gene>
<evidence type="ECO:0000256" key="4">
    <source>
        <dbReference type="SAM" id="Coils"/>
    </source>
</evidence>
<name>A0AA39UZ27_9LECA</name>
<dbReference type="InterPro" id="IPR036864">
    <property type="entry name" value="Zn2-C6_fun-type_DNA-bd_sf"/>
</dbReference>
<dbReference type="PANTHER" id="PTHR31001">
    <property type="entry name" value="UNCHARACTERIZED TRANSCRIPTIONAL REGULATORY PROTEIN"/>
    <property type="match status" value="1"/>
</dbReference>
<evidence type="ECO:0000256" key="3">
    <source>
        <dbReference type="ARBA" id="ARBA00023242"/>
    </source>
</evidence>
<dbReference type="InterPro" id="IPR007219">
    <property type="entry name" value="XnlR_reg_dom"/>
</dbReference>
<evidence type="ECO:0000259" key="6">
    <source>
        <dbReference type="PROSITE" id="PS50048"/>
    </source>
</evidence>
<dbReference type="PROSITE" id="PS50048">
    <property type="entry name" value="ZN2_CY6_FUNGAL_2"/>
    <property type="match status" value="1"/>
</dbReference>
<dbReference type="InterPro" id="IPR001138">
    <property type="entry name" value="Zn2Cys6_DnaBD"/>
</dbReference>
<dbReference type="Gene3D" id="4.10.240.10">
    <property type="entry name" value="Zn(2)-C6 fungal-type DNA-binding domain"/>
    <property type="match status" value="1"/>
</dbReference>
<evidence type="ECO:0000256" key="5">
    <source>
        <dbReference type="SAM" id="MobiDB-lite"/>
    </source>
</evidence>
<evidence type="ECO:0000313" key="8">
    <source>
        <dbReference type="Proteomes" id="UP001166286"/>
    </source>
</evidence>
<dbReference type="SMART" id="SM00066">
    <property type="entry name" value="GAL4"/>
    <property type="match status" value="1"/>
</dbReference>
<dbReference type="InterPro" id="IPR050613">
    <property type="entry name" value="Sec_Metabolite_Reg"/>
</dbReference>
<dbReference type="GO" id="GO:0003677">
    <property type="term" value="F:DNA binding"/>
    <property type="evidence" value="ECO:0007669"/>
    <property type="project" value="InterPro"/>
</dbReference>
<dbReference type="PROSITE" id="PS00463">
    <property type="entry name" value="ZN2_CY6_FUNGAL_1"/>
    <property type="match status" value="1"/>
</dbReference>
<dbReference type="EMBL" id="JAFEKC020000018">
    <property type="protein sequence ID" value="KAK0509473.1"/>
    <property type="molecule type" value="Genomic_DNA"/>
</dbReference>
<dbReference type="GO" id="GO:0000981">
    <property type="term" value="F:DNA-binding transcription factor activity, RNA polymerase II-specific"/>
    <property type="evidence" value="ECO:0007669"/>
    <property type="project" value="InterPro"/>
</dbReference>
<feature type="coiled-coil region" evidence="4">
    <location>
        <begin position="70"/>
        <end position="97"/>
    </location>
</feature>
<proteinExistence type="predicted"/>
<comment type="subcellular location">
    <subcellularLocation>
        <location evidence="1">Nucleus</location>
    </subcellularLocation>
</comment>
<feature type="region of interest" description="Disordered" evidence="5">
    <location>
        <begin position="100"/>
        <end position="136"/>
    </location>
</feature>
<dbReference type="Pfam" id="PF00172">
    <property type="entry name" value="Zn_clus"/>
    <property type="match status" value="1"/>
</dbReference>
<keyword evidence="4" id="KW-0175">Coiled coil</keyword>
<comment type="caution">
    <text evidence="7">The sequence shown here is derived from an EMBL/GenBank/DDBJ whole genome shotgun (WGS) entry which is preliminary data.</text>
</comment>
<feature type="domain" description="Zn(2)-C6 fungal-type" evidence="6">
    <location>
        <begin position="30"/>
        <end position="59"/>
    </location>
</feature>
<dbReference type="Proteomes" id="UP001166286">
    <property type="component" value="Unassembled WGS sequence"/>
</dbReference>
<feature type="compositionally biased region" description="Low complexity" evidence="5">
    <location>
        <begin position="176"/>
        <end position="186"/>
    </location>
</feature>
<keyword evidence="2" id="KW-0479">Metal-binding</keyword>
<sequence>MEGSLQRTGSGGLPSTGTSSQRRMPQQSLSCTHCRQRKIKCDKIHPCSNCKRSGLVCVFPERVRHPKKTRDSSKAVNEELLRRLAKMEELIEKLKVEGRDNDGSALGLSKSPSPNTLPGEGGLSEDVPSPQQSGTDVNRFIGSGYWRSLTHEVEGLRQVMDDVSDDEENSPNPMLSPSDTSTSHSSALFGPNSVLPKDLSSLHPSPVHMTRLCDVYARNVDPMFKVLHIPTLRQLVAKASSNIKSIPSGNNVEALLFSVYYAAITAITQEQCKSFFHDDKDSLLARYRSGTEAALVNADLLNTTELGTIQALAVFIIAVRANDDSQFAWTLTSVAVRLATALGLHRENSRTGLSPFNVEIRRRLWFQIIQLDIRSCEDRGSDPIILPGTFNTKRPANINDDDMDPQSSLPIVGRHGFTEMTKSIVTYIMWETAIGVGYVPPVQEGEQELVPKVSFEQKEASIAEMEKQVQREVLIYCDSSNPIAWTTSVIARLIMARLRLLLYHPPLHDNRSPLHQSVPRDVVLLAAVQVLEYTHLLETDPAAEPWRWFCRTYVQWHALAAALAELCVKDKGQLVDRTWRIVEVVFHDSAAQIADSRNGMLWRPMKKLWNKAQSKRTQSKSTMISQVPQKPLPQFQSSNLNKFHSPGFEDHWTPQALPQNMVQELTPQRSSSLEQDLFPDAFSSLDMNETMDTVNWAQWDEFMQDFQMPDQLGATDMGTMLTDMSHHGAWL</sequence>
<dbReference type="SUPFAM" id="SSF57701">
    <property type="entry name" value="Zn2/Cys6 DNA-binding domain"/>
    <property type="match status" value="1"/>
</dbReference>
<feature type="region of interest" description="Disordered" evidence="5">
    <location>
        <begin position="163"/>
        <end position="189"/>
    </location>
</feature>
<dbReference type="GO" id="GO:0005634">
    <property type="term" value="C:nucleus"/>
    <property type="evidence" value="ECO:0007669"/>
    <property type="project" value="UniProtKB-SubCell"/>
</dbReference>
<keyword evidence="8" id="KW-1185">Reference proteome</keyword>
<evidence type="ECO:0000313" key="7">
    <source>
        <dbReference type="EMBL" id="KAK0509473.1"/>
    </source>
</evidence>
<dbReference type="PANTHER" id="PTHR31001:SF50">
    <property type="entry name" value="ZN(II)2CYS6 TRANSCRIPTION FACTOR (EUROFUNG)"/>
    <property type="match status" value="1"/>
</dbReference>